<dbReference type="AlphaFoldDB" id="A0A382KGA1"/>
<keyword evidence="1" id="KW-1133">Transmembrane helix</keyword>
<dbReference type="InterPro" id="IPR046487">
    <property type="entry name" value="DUF6580"/>
</dbReference>
<gene>
    <name evidence="2" type="ORF">METZ01_LOCUS274615</name>
</gene>
<reference evidence="2" key="1">
    <citation type="submission" date="2018-05" db="EMBL/GenBank/DDBJ databases">
        <authorList>
            <person name="Lanie J.A."/>
            <person name="Ng W.-L."/>
            <person name="Kazmierczak K.M."/>
            <person name="Andrzejewski T.M."/>
            <person name="Davidsen T.M."/>
            <person name="Wayne K.J."/>
            <person name="Tettelin H."/>
            <person name="Glass J.I."/>
            <person name="Rusch D."/>
            <person name="Podicherti R."/>
            <person name="Tsui H.-C.T."/>
            <person name="Winkler M.E."/>
        </authorList>
    </citation>
    <scope>NUCLEOTIDE SEQUENCE</scope>
</reference>
<name>A0A382KGA1_9ZZZZ</name>
<keyword evidence="1" id="KW-0472">Membrane</keyword>
<keyword evidence="1" id="KW-0812">Transmembrane</keyword>
<sequence length="121" mass="13942">MKNKLVAIPVTLGAMLIGDLYWGFHSMMFWTYGAVILATQLRYRNVFGNAVLASIIFFIVTNFAVWTMYDMYPKTLDGLILCYTMAIPFFQNTLLGTLFYTGIFWLIRLLVSKRLTNAYPL</sequence>
<proteinExistence type="predicted"/>
<dbReference type="Pfam" id="PF20221">
    <property type="entry name" value="DUF6580"/>
    <property type="match status" value="1"/>
</dbReference>
<evidence type="ECO:0000256" key="1">
    <source>
        <dbReference type="SAM" id="Phobius"/>
    </source>
</evidence>
<dbReference type="EMBL" id="UINC01079611">
    <property type="protein sequence ID" value="SVC21761.1"/>
    <property type="molecule type" value="Genomic_DNA"/>
</dbReference>
<protein>
    <submittedName>
        <fullName evidence="2">Uncharacterized protein</fullName>
    </submittedName>
</protein>
<organism evidence="2">
    <name type="scientific">marine metagenome</name>
    <dbReference type="NCBI Taxonomy" id="408172"/>
    <lineage>
        <taxon>unclassified sequences</taxon>
        <taxon>metagenomes</taxon>
        <taxon>ecological metagenomes</taxon>
    </lineage>
</organism>
<accession>A0A382KGA1</accession>
<feature type="transmembrane region" description="Helical" evidence="1">
    <location>
        <begin position="89"/>
        <end position="111"/>
    </location>
</feature>
<feature type="transmembrane region" description="Helical" evidence="1">
    <location>
        <begin position="46"/>
        <end position="69"/>
    </location>
</feature>
<evidence type="ECO:0000313" key="2">
    <source>
        <dbReference type="EMBL" id="SVC21761.1"/>
    </source>
</evidence>